<dbReference type="GO" id="GO:0031505">
    <property type="term" value="P:fungal-type cell wall organization"/>
    <property type="evidence" value="ECO:0007669"/>
    <property type="project" value="TreeGrafter"/>
</dbReference>
<dbReference type="RefSeq" id="XP_031000610.1">
    <property type="nucleotide sequence ID" value="XM_031134100.1"/>
</dbReference>
<evidence type="ECO:0000256" key="2">
    <source>
        <dbReference type="SAM" id="Phobius"/>
    </source>
</evidence>
<evidence type="ECO:0000256" key="1">
    <source>
        <dbReference type="SAM" id="MobiDB-lite"/>
    </source>
</evidence>
<feature type="transmembrane region" description="Helical" evidence="2">
    <location>
        <begin position="6"/>
        <end position="26"/>
    </location>
</feature>
<dbReference type="OrthoDB" id="4159154at2759"/>
<evidence type="ECO:0000313" key="3">
    <source>
        <dbReference type="EMBL" id="TPX18899.1"/>
    </source>
</evidence>
<name>A0A507BN03_9PEZI</name>
<dbReference type="PANTHER" id="PTHR28019:SF7">
    <property type="entry name" value="SUR7 PROTEIN"/>
    <property type="match status" value="1"/>
</dbReference>
<dbReference type="InParanoid" id="A0A507BN03"/>
<dbReference type="InterPro" id="IPR009571">
    <property type="entry name" value="SUR7/Rim9-like_fungi"/>
</dbReference>
<proteinExistence type="predicted"/>
<feature type="transmembrane region" description="Helical" evidence="2">
    <location>
        <begin position="275"/>
        <end position="295"/>
    </location>
</feature>
<dbReference type="Proteomes" id="UP000319257">
    <property type="component" value="Unassembled WGS sequence"/>
</dbReference>
<dbReference type="STRING" id="1093900.A0A507BN03"/>
<dbReference type="GeneID" id="41978824"/>
<feature type="transmembrane region" description="Helical" evidence="2">
    <location>
        <begin position="230"/>
        <end position="254"/>
    </location>
</feature>
<keyword evidence="2" id="KW-1133">Transmembrane helix</keyword>
<dbReference type="GO" id="GO:0051285">
    <property type="term" value="C:cell cortex of cell tip"/>
    <property type="evidence" value="ECO:0007669"/>
    <property type="project" value="TreeGrafter"/>
</dbReference>
<keyword evidence="2" id="KW-0472">Membrane</keyword>
<gene>
    <name evidence="3" type="ORF">E0L32_011377</name>
</gene>
<evidence type="ECO:0008006" key="5">
    <source>
        <dbReference type="Google" id="ProtNLM"/>
    </source>
</evidence>
<dbReference type="PANTHER" id="PTHR28019">
    <property type="entry name" value="CELL MEMBRANE PROTEIN YLR413W-RELATED"/>
    <property type="match status" value="1"/>
</dbReference>
<protein>
    <recommendedName>
        <fullName evidence="5">SUR7 protein</fullName>
    </recommendedName>
</protein>
<feature type="compositionally biased region" description="Basic and acidic residues" evidence="1">
    <location>
        <begin position="314"/>
        <end position="329"/>
    </location>
</feature>
<keyword evidence="4" id="KW-1185">Reference proteome</keyword>
<dbReference type="EMBL" id="SKBQ01000105">
    <property type="protein sequence ID" value="TPX18899.1"/>
    <property type="molecule type" value="Genomic_DNA"/>
</dbReference>
<sequence>MRFVIGFPIVLSVVGFVLAILALFAGERRGFLEEYHIIMLNTSALGHTKLLPTPAGDNKPTTTTTTGGHGIGGFFSKVAHSATAAAGAVESELAKLGDKFADKLADEIGIHEFYSLHVMNACEGEFAPNATAPGAGYNVTNCTEPMNAGQMNVSALLDQQLSVGPLGLSLSDLGVTRDLQHELNKIPGLLRAIAVLYILGAGLAGLSMLASAAGLFAYARHPRSTSLANAGLGALAALLLLVANLVTTVGGSKAAGAINKYGDGIGLRASSGGKFVAITWAAFAAMCLAAAYWTYELFMARKARRSGRGGASRRFGEKQRYSSEENPRR</sequence>
<evidence type="ECO:0000313" key="4">
    <source>
        <dbReference type="Proteomes" id="UP000319257"/>
    </source>
</evidence>
<organism evidence="3 4">
    <name type="scientific">Thyridium curvatum</name>
    <dbReference type="NCBI Taxonomy" id="1093900"/>
    <lineage>
        <taxon>Eukaryota</taxon>
        <taxon>Fungi</taxon>
        <taxon>Dikarya</taxon>
        <taxon>Ascomycota</taxon>
        <taxon>Pezizomycotina</taxon>
        <taxon>Sordariomycetes</taxon>
        <taxon>Sordariomycetidae</taxon>
        <taxon>Thyridiales</taxon>
        <taxon>Thyridiaceae</taxon>
        <taxon>Thyridium</taxon>
    </lineage>
</organism>
<dbReference type="InterPro" id="IPR052413">
    <property type="entry name" value="SUR7_domain"/>
</dbReference>
<reference evidence="3 4" key="1">
    <citation type="submission" date="2019-06" db="EMBL/GenBank/DDBJ databases">
        <title>Draft genome sequence of the filamentous fungus Phialemoniopsis curvata isolated from diesel fuel.</title>
        <authorList>
            <person name="Varaljay V.A."/>
            <person name="Lyon W.J."/>
            <person name="Crouch A.L."/>
            <person name="Drake C.E."/>
            <person name="Hollomon J.M."/>
            <person name="Nadeau L.J."/>
            <person name="Nunn H.S."/>
            <person name="Stevenson B.S."/>
            <person name="Bojanowski C.L."/>
            <person name="Crookes-Goodson W.J."/>
        </authorList>
    </citation>
    <scope>NUCLEOTIDE SEQUENCE [LARGE SCALE GENOMIC DNA]</scope>
    <source>
        <strain evidence="3 4">D216</strain>
    </source>
</reference>
<dbReference type="Pfam" id="PF06687">
    <property type="entry name" value="SUR7"/>
    <property type="match status" value="1"/>
</dbReference>
<comment type="caution">
    <text evidence="3">The sequence shown here is derived from an EMBL/GenBank/DDBJ whole genome shotgun (WGS) entry which is preliminary data.</text>
</comment>
<feature type="region of interest" description="Disordered" evidence="1">
    <location>
        <begin position="308"/>
        <end position="329"/>
    </location>
</feature>
<dbReference type="AlphaFoldDB" id="A0A507BN03"/>
<keyword evidence="2" id="KW-0812">Transmembrane</keyword>
<accession>A0A507BN03</accession>
<dbReference type="GO" id="GO:0005886">
    <property type="term" value="C:plasma membrane"/>
    <property type="evidence" value="ECO:0007669"/>
    <property type="project" value="InterPro"/>
</dbReference>
<feature type="transmembrane region" description="Helical" evidence="2">
    <location>
        <begin position="194"/>
        <end position="218"/>
    </location>
</feature>